<keyword evidence="2" id="KW-1185">Reference proteome</keyword>
<sequence>MIELNPVLLPKAISAQQGKLIYNKSKDTIEYIKFKEQASGRVHVVVWLIIQISRAMRSDSVLFEVPRVDITKIEFKEATTFKYGEINITARDKTYKIKFGKDTLDEECLNAFLDIFGDKVSKIVLS</sequence>
<evidence type="ECO:0008006" key="3">
    <source>
        <dbReference type="Google" id="ProtNLM"/>
    </source>
</evidence>
<accession>A0ABP9N324</accession>
<organism evidence="1 2">
    <name type="scientific">Orbus sasakiae</name>
    <dbReference type="NCBI Taxonomy" id="1078475"/>
    <lineage>
        <taxon>Bacteria</taxon>
        <taxon>Pseudomonadati</taxon>
        <taxon>Pseudomonadota</taxon>
        <taxon>Gammaproteobacteria</taxon>
        <taxon>Orbales</taxon>
        <taxon>Orbaceae</taxon>
        <taxon>Orbus</taxon>
    </lineage>
</organism>
<dbReference type="RefSeq" id="WP_345488722.1">
    <property type="nucleotide sequence ID" value="NZ_BAABHY010000001.1"/>
</dbReference>
<reference evidence="2" key="1">
    <citation type="journal article" date="2019" name="Int. J. Syst. Evol. Microbiol.">
        <title>The Global Catalogue of Microorganisms (GCM) 10K type strain sequencing project: providing services to taxonomists for standard genome sequencing and annotation.</title>
        <authorList>
            <consortium name="The Broad Institute Genomics Platform"/>
            <consortium name="The Broad Institute Genome Sequencing Center for Infectious Disease"/>
            <person name="Wu L."/>
            <person name="Ma J."/>
        </authorList>
    </citation>
    <scope>NUCLEOTIDE SEQUENCE [LARGE SCALE GENOMIC DNA]</scope>
    <source>
        <strain evidence="2">JCM 18050</strain>
    </source>
</reference>
<comment type="caution">
    <text evidence="1">The sequence shown here is derived from an EMBL/GenBank/DDBJ whole genome shotgun (WGS) entry which is preliminary data.</text>
</comment>
<proteinExistence type="predicted"/>
<name>A0ABP9N324_9GAMM</name>
<evidence type="ECO:0000313" key="1">
    <source>
        <dbReference type="EMBL" id="GAA5106459.1"/>
    </source>
</evidence>
<protein>
    <recommendedName>
        <fullName evidence="3">Bacterial Pleckstrin homology domain-containing protein</fullName>
    </recommendedName>
</protein>
<gene>
    <name evidence="1" type="ORF">GCM10023211_06330</name>
</gene>
<evidence type="ECO:0000313" key="2">
    <source>
        <dbReference type="Proteomes" id="UP001500171"/>
    </source>
</evidence>
<dbReference type="Proteomes" id="UP001500171">
    <property type="component" value="Unassembled WGS sequence"/>
</dbReference>
<dbReference type="EMBL" id="BAABHY010000001">
    <property type="protein sequence ID" value="GAA5106459.1"/>
    <property type="molecule type" value="Genomic_DNA"/>
</dbReference>